<evidence type="ECO:0000256" key="1">
    <source>
        <dbReference type="SAM" id="MobiDB-lite"/>
    </source>
</evidence>
<dbReference type="AlphaFoldDB" id="A0A5N4D2E7"/>
<organism evidence="2 3">
    <name type="scientific">Camelus dromedarius</name>
    <name type="common">Dromedary</name>
    <name type="synonym">Arabian camel</name>
    <dbReference type="NCBI Taxonomy" id="9838"/>
    <lineage>
        <taxon>Eukaryota</taxon>
        <taxon>Metazoa</taxon>
        <taxon>Chordata</taxon>
        <taxon>Craniata</taxon>
        <taxon>Vertebrata</taxon>
        <taxon>Euteleostomi</taxon>
        <taxon>Mammalia</taxon>
        <taxon>Eutheria</taxon>
        <taxon>Laurasiatheria</taxon>
        <taxon>Artiodactyla</taxon>
        <taxon>Tylopoda</taxon>
        <taxon>Camelidae</taxon>
        <taxon>Camelus</taxon>
    </lineage>
</organism>
<feature type="region of interest" description="Disordered" evidence="1">
    <location>
        <begin position="651"/>
        <end position="678"/>
    </location>
</feature>
<reference evidence="2 3" key="1">
    <citation type="journal article" date="2019" name="Mol. Ecol. Resour.">
        <title>Improving Illumina assemblies with Hi-C and long reads: an example with the North African dromedary.</title>
        <authorList>
            <person name="Elbers J.P."/>
            <person name="Rogers M.F."/>
            <person name="Perelman P.L."/>
            <person name="Proskuryakova A.A."/>
            <person name="Serdyukova N.A."/>
            <person name="Johnson W.E."/>
            <person name="Horin P."/>
            <person name="Corander J."/>
            <person name="Murphy D."/>
            <person name="Burger P.A."/>
        </authorList>
    </citation>
    <scope>NUCLEOTIDE SEQUENCE [LARGE SCALE GENOMIC DNA]</scope>
    <source>
        <strain evidence="2">Drom800</strain>
        <tissue evidence="2">Blood</tissue>
    </source>
</reference>
<sequence length="678" mass="72453">MGVGWAGTAGFFPSEKLCRSQGARSLWGGGPLPTTPALKPLSHFSKSLGSSQEQSPPERGQGFQEVGDAGGGGIGPPPVRPHQLLPGTALRPWAHCTRSPLPACHSPMAGLGLSPAGEEKSQQAQADMRGTRKGGPSSMAGPQVVAQVLKGGTPLNTHAVGGAHGRKGPMLSHRHSWRRGHPPTALGSWGSLSLGSPSLRTDLDSHAPDRQGQLSTVALAGCRLHRDCLESWKDQHSVRESRAFPQAHPRGPPVSVCLPVCVPMCVPSCAHTQAVTGMVSSPSQGPLLLFLSCTCLLLPPGSLMLPGELNSTRGFLPCVKKASLSTALSWSQPCGQEQATSTHLGHGPDEEPGGNPQPCSCSLPRPLDCRLPAQTRVTACALCSHSGVSFVHSLCRHMLEASLTSAKEQGVQRTQVIARQREHDQHLRCQSPEGEPSQELTPQLSPEAKNRGGLAWGRGTWGHGQTKGSQCGRASGPGGHRAGAVEDEEGLTCKKGQRQDGSQEPSRSRCSQTPVLGDRLGFQAQRVRPVSQTPKFPQLARVTHQPQESVVPVISTVTEGFSTQLKEETQRTDQTAARRVTTHTEYCPRGSSWCLYCCGTHWGLTSFCPCGWLSFRPSRSQRSEMTRAFPKPRAQVALWAIRWARPPATKTLPLGRPLWGPEIPPQESRPGPDLSEQS</sequence>
<feature type="compositionally biased region" description="Polar residues" evidence="1">
    <location>
        <begin position="44"/>
        <end position="55"/>
    </location>
</feature>
<accession>A0A5N4D2E7</accession>
<dbReference type="Proteomes" id="UP000299084">
    <property type="component" value="Unassembled WGS sequence"/>
</dbReference>
<evidence type="ECO:0000313" key="3">
    <source>
        <dbReference type="Proteomes" id="UP000299084"/>
    </source>
</evidence>
<feature type="region of interest" description="Disordered" evidence="1">
    <location>
        <begin position="420"/>
        <end position="514"/>
    </location>
</feature>
<feature type="region of interest" description="Disordered" evidence="1">
    <location>
        <begin position="107"/>
        <end position="140"/>
    </location>
</feature>
<feature type="region of interest" description="Disordered" evidence="1">
    <location>
        <begin position="337"/>
        <end position="357"/>
    </location>
</feature>
<comment type="caution">
    <text evidence="2">The sequence shown here is derived from an EMBL/GenBank/DDBJ whole genome shotgun (WGS) entry which is preliminary data.</text>
</comment>
<gene>
    <name evidence="2" type="ORF">Cadr_000019970</name>
</gene>
<feature type="region of interest" description="Disordered" evidence="1">
    <location>
        <begin position="22"/>
        <end position="85"/>
    </location>
</feature>
<proteinExistence type="predicted"/>
<feature type="compositionally biased region" description="Polar residues" evidence="1">
    <location>
        <begin position="499"/>
        <end position="514"/>
    </location>
</feature>
<dbReference type="EMBL" id="JWIN03000016">
    <property type="protein sequence ID" value="KAB1265230.1"/>
    <property type="molecule type" value="Genomic_DNA"/>
</dbReference>
<name>A0A5N4D2E7_CAMDR</name>
<evidence type="ECO:0000313" key="2">
    <source>
        <dbReference type="EMBL" id="KAB1265230.1"/>
    </source>
</evidence>
<protein>
    <submittedName>
        <fullName evidence="2">Uncharacterized protein</fullName>
    </submittedName>
</protein>
<feature type="region of interest" description="Disordered" evidence="1">
    <location>
        <begin position="153"/>
        <end position="191"/>
    </location>
</feature>
<feature type="compositionally biased region" description="Basic residues" evidence="1">
    <location>
        <begin position="164"/>
        <end position="181"/>
    </location>
</feature>
<keyword evidence="3" id="KW-1185">Reference proteome</keyword>